<evidence type="ECO:0000256" key="1">
    <source>
        <dbReference type="ARBA" id="ARBA00001946"/>
    </source>
</evidence>
<dbReference type="Proteomes" id="UP000078225">
    <property type="component" value="Unassembled WGS sequence"/>
</dbReference>
<reference evidence="9" key="1">
    <citation type="submission" date="2016-05" db="EMBL/GenBank/DDBJ databases">
        <authorList>
            <person name="Behera P."/>
            <person name="Vaishampayan P."/>
            <person name="Singh N."/>
            <person name="Raina V."/>
            <person name="Suar M."/>
            <person name="Pattnaik A."/>
            <person name="Rastogi G."/>
        </authorList>
    </citation>
    <scope>NUCLEOTIDE SEQUENCE [LARGE SCALE GENOMIC DNA]</scope>
    <source>
        <strain evidence="9">MP23</strain>
    </source>
</reference>
<dbReference type="GO" id="GO:0005886">
    <property type="term" value="C:plasma membrane"/>
    <property type="evidence" value="ECO:0007669"/>
    <property type="project" value="TreeGrafter"/>
</dbReference>
<feature type="transmembrane region" description="Helical" evidence="6">
    <location>
        <begin position="154"/>
        <end position="180"/>
    </location>
</feature>
<dbReference type="InterPro" id="IPR033444">
    <property type="entry name" value="MASE5"/>
</dbReference>
<evidence type="ECO:0000259" key="7">
    <source>
        <dbReference type="PROSITE" id="PS50887"/>
    </source>
</evidence>
<dbReference type="FunFam" id="3.30.70.270:FF:000001">
    <property type="entry name" value="Diguanylate cyclase domain protein"/>
    <property type="match status" value="1"/>
</dbReference>
<dbReference type="PROSITE" id="PS50887">
    <property type="entry name" value="GGDEF"/>
    <property type="match status" value="1"/>
</dbReference>
<dbReference type="AlphaFoldDB" id="A0A1B7L7P1"/>
<evidence type="ECO:0000256" key="5">
    <source>
        <dbReference type="ARBA" id="ARBA00034247"/>
    </source>
</evidence>
<feature type="domain" description="GGDEF" evidence="7">
    <location>
        <begin position="245"/>
        <end position="380"/>
    </location>
</feature>
<dbReference type="CDD" id="cd01949">
    <property type="entry name" value="GGDEF"/>
    <property type="match status" value="1"/>
</dbReference>
<protein>
    <recommendedName>
        <fullName evidence="3">diguanylate cyclase</fullName>
        <ecNumber evidence="3">2.7.7.65</ecNumber>
    </recommendedName>
</protein>
<feature type="transmembrane region" description="Helical" evidence="6">
    <location>
        <begin position="92"/>
        <end position="115"/>
    </location>
</feature>
<dbReference type="InterPro" id="IPR043128">
    <property type="entry name" value="Rev_trsase/Diguanyl_cyclase"/>
</dbReference>
<keyword evidence="6" id="KW-0472">Membrane</keyword>
<keyword evidence="9" id="KW-1185">Reference proteome</keyword>
<dbReference type="PANTHER" id="PTHR45138">
    <property type="entry name" value="REGULATORY COMPONENTS OF SENSORY TRANSDUCTION SYSTEM"/>
    <property type="match status" value="1"/>
</dbReference>
<dbReference type="Gene3D" id="3.30.70.270">
    <property type="match status" value="1"/>
</dbReference>
<dbReference type="GO" id="GO:0005525">
    <property type="term" value="F:GTP binding"/>
    <property type="evidence" value="ECO:0007669"/>
    <property type="project" value="UniProtKB-KW"/>
</dbReference>
<gene>
    <name evidence="8" type="ORF">A9B99_01120</name>
</gene>
<dbReference type="InterPro" id="IPR029787">
    <property type="entry name" value="Nucleotide_cyclase"/>
</dbReference>
<keyword evidence="6" id="KW-0812">Transmembrane</keyword>
<keyword evidence="4" id="KW-0342">GTP-binding</keyword>
<feature type="transmembrane region" description="Helical" evidence="6">
    <location>
        <begin position="61"/>
        <end position="80"/>
    </location>
</feature>
<dbReference type="GO" id="GO:0052621">
    <property type="term" value="F:diguanylate cyclase activity"/>
    <property type="evidence" value="ECO:0007669"/>
    <property type="project" value="UniProtKB-EC"/>
</dbReference>
<evidence type="ECO:0000313" key="9">
    <source>
        <dbReference type="Proteomes" id="UP000078225"/>
    </source>
</evidence>
<dbReference type="OrthoDB" id="9812260at2"/>
<feature type="transmembrane region" description="Helical" evidence="6">
    <location>
        <begin position="21"/>
        <end position="46"/>
    </location>
</feature>
<dbReference type="GO" id="GO:0043709">
    <property type="term" value="P:cell adhesion involved in single-species biofilm formation"/>
    <property type="evidence" value="ECO:0007669"/>
    <property type="project" value="TreeGrafter"/>
</dbReference>
<feature type="transmembrane region" description="Helical" evidence="6">
    <location>
        <begin position="121"/>
        <end position="147"/>
    </location>
</feature>
<comment type="pathway">
    <text evidence="2">Purine metabolism; 3',5'-cyclic di-GMP biosynthesis.</text>
</comment>
<sequence length="393" mass="44357">MFRRKVCKAFDLRYEQTRQHAIIMSANWFLWVNLLFSIVILVRYYFHPRESLSIPAGRMDFSHLPLFAVMVISAAVLYILKYSPDRLSRNIWTMLRVTMLILSLNWCLVLFLLFSSGGRPVIFALASILLLTGLIALYVDALAWFLFSVPLQAAIIITSLVFTSYITVVNVLAYISLALLVESARRMLNTWFVLAIHREQENNDLIQRLEIQANCDPLTGLANRRAFQVMLDKTVQRASFQQGDSVFSMLMLDVDKFKNYNDFYGHQAGDSCLIQVAESIESAVRANLDLVGRFGGEEFIVLLPQASATDAADIAKRIQSALSMRSIEHMASDVTNKVTLSIGIAEWSVGMSASQLISRADSALYYAKNSGRNQYQIFYPANDQQTEPTAKQA</sequence>
<evidence type="ECO:0000256" key="2">
    <source>
        <dbReference type="ARBA" id="ARBA00004665"/>
    </source>
</evidence>
<dbReference type="STRING" id="1691903.A9B99_01120"/>
<dbReference type="Pfam" id="PF00990">
    <property type="entry name" value="GGDEF"/>
    <property type="match status" value="1"/>
</dbReference>
<dbReference type="InterPro" id="IPR000160">
    <property type="entry name" value="GGDEF_dom"/>
</dbReference>
<organism evidence="8 9">
    <name type="scientific">Mangrovibacter phragmitis</name>
    <dbReference type="NCBI Taxonomy" id="1691903"/>
    <lineage>
        <taxon>Bacteria</taxon>
        <taxon>Pseudomonadati</taxon>
        <taxon>Pseudomonadota</taxon>
        <taxon>Gammaproteobacteria</taxon>
        <taxon>Enterobacterales</taxon>
        <taxon>Enterobacteriaceae</taxon>
        <taxon>Mangrovibacter</taxon>
    </lineage>
</organism>
<dbReference type="PANTHER" id="PTHR45138:SF9">
    <property type="entry name" value="DIGUANYLATE CYCLASE DGCM-RELATED"/>
    <property type="match status" value="1"/>
</dbReference>
<comment type="catalytic activity">
    <reaction evidence="5">
        <text>2 GTP = 3',3'-c-di-GMP + 2 diphosphate</text>
        <dbReference type="Rhea" id="RHEA:24898"/>
        <dbReference type="ChEBI" id="CHEBI:33019"/>
        <dbReference type="ChEBI" id="CHEBI:37565"/>
        <dbReference type="ChEBI" id="CHEBI:58805"/>
        <dbReference type="EC" id="2.7.7.65"/>
    </reaction>
</comment>
<comment type="cofactor">
    <cofactor evidence="1">
        <name>Mg(2+)</name>
        <dbReference type="ChEBI" id="CHEBI:18420"/>
    </cofactor>
</comment>
<dbReference type="Pfam" id="PF17178">
    <property type="entry name" value="MASE5"/>
    <property type="match status" value="1"/>
</dbReference>
<proteinExistence type="predicted"/>
<dbReference type="NCBIfam" id="TIGR00254">
    <property type="entry name" value="GGDEF"/>
    <property type="match status" value="1"/>
</dbReference>
<name>A0A1B7L7P1_9ENTR</name>
<evidence type="ECO:0000256" key="3">
    <source>
        <dbReference type="ARBA" id="ARBA00012528"/>
    </source>
</evidence>
<keyword evidence="6" id="KW-1133">Transmembrane helix</keyword>
<evidence type="ECO:0000256" key="6">
    <source>
        <dbReference type="SAM" id="Phobius"/>
    </source>
</evidence>
<dbReference type="EMBL" id="LYRP01000001">
    <property type="protein sequence ID" value="OAT78367.1"/>
    <property type="molecule type" value="Genomic_DNA"/>
</dbReference>
<keyword evidence="4" id="KW-0547">Nucleotide-binding</keyword>
<dbReference type="InterPro" id="IPR050469">
    <property type="entry name" value="Diguanylate_Cyclase"/>
</dbReference>
<dbReference type="SUPFAM" id="SSF55073">
    <property type="entry name" value="Nucleotide cyclase"/>
    <property type="match status" value="1"/>
</dbReference>
<evidence type="ECO:0000256" key="4">
    <source>
        <dbReference type="ARBA" id="ARBA00023134"/>
    </source>
</evidence>
<evidence type="ECO:0000313" key="8">
    <source>
        <dbReference type="EMBL" id="OAT78367.1"/>
    </source>
</evidence>
<comment type="caution">
    <text evidence="8">The sequence shown here is derived from an EMBL/GenBank/DDBJ whole genome shotgun (WGS) entry which is preliminary data.</text>
</comment>
<dbReference type="RefSeq" id="WP_064593840.1">
    <property type="nucleotide sequence ID" value="NZ_CP134782.1"/>
</dbReference>
<dbReference type="SMART" id="SM00267">
    <property type="entry name" value="GGDEF"/>
    <property type="match status" value="1"/>
</dbReference>
<dbReference type="GO" id="GO:1902201">
    <property type="term" value="P:negative regulation of bacterial-type flagellum-dependent cell motility"/>
    <property type="evidence" value="ECO:0007669"/>
    <property type="project" value="TreeGrafter"/>
</dbReference>
<dbReference type="EC" id="2.7.7.65" evidence="3"/>
<accession>A0A1B7L7P1</accession>